<evidence type="ECO:0000259" key="3">
    <source>
        <dbReference type="PROSITE" id="PS51352"/>
    </source>
</evidence>
<dbReference type="GO" id="GO:0016209">
    <property type="term" value="F:antioxidant activity"/>
    <property type="evidence" value="ECO:0007669"/>
    <property type="project" value="InterPro"/>
</dbReference>
<dbReference type="PROSITE" id="PS51352">
    <property type="entry name" value="THIOREDOXIN_2"/>
    <property type="match status" value="1"/>
</dbReference>
<keyword evidence="1" id="KW-1015">Disulfide bond</keyword>
<dbReference type="InterPro" id="IPR050553">
    <property type="entry name" value="Thioredoxin_ResA/DsbE_sf"/>
</dbReference>
<keyword evidence="2" id="KW-0472">Membrane</keyword>
<dbReference type="GO" id="GO:0016491">
    <property type="term" value="F:oxidoreductase activity"/>
    <property type="evidence" value="ECO:0007669"/>
    <property type="project" value="InterPro"/>
</dbReference>
<proteinExistence type="predicted"/>
<dbReference type="PROSITE" id="PS00194">
    <property type="entry name" value="THIOREDOXIN_1"/>
    <property type="match status" value="1"/>
</dbReference>
<dbReference type="EMBL" id="ADHJ01000018">
    <property type="protein sequence ID" value="EFU41721.1"/>
    <property type="molecule type" value="Genomic_DNA"/>
</dbReference>
<dbReference type="InterPro" id="IPR036249">
    <property type="entry name" value="Thioredoxin-like_sf"/>
</dbReference>
<keyword evidence="2" id="KW-1133">Transmembrane helix</keyword>
<dbReference type="SUPFAM" id="SSF52833">
    <property type="entry name" value="Thioredoxin-like"/>
    <property type="match status" value="1"/>
</dbReference>
<evidence type="ECO:0000256" key="1">
    <source>
        <dbReference type="ARBA" id="ARBA00023157"/>
    </source>
</evidence>
<dbReference type="Pfam" id="PF00578">
    <property type="entry name" value="AhpC-TSA"/>
    <property type="match status" value="1"/>
</dbReference>
<evidence type="ECO:0000256" key="2">
    <source>
        <dbReference type="SAM" id="Phobius"/>
    </source>
</evidence>
<dbReference type="InterPro" id="IPR013766">
    <property type="entry name" value="Thioredoxin_domain"/>
</dbReference>
<dbReference type="Proteomes" id="UP000003094">
    <property type="component" value="Unassembled WGS sequence"/>
</dbReference>
<dbReference type="PANTHER" id="PTHR42852:SF13">
    <property type="entry name" value="PROTEIN DIPZ"/>
    <property type="match status" value="1"/>
</dbReference>
<dbReference type="KEGG" id="pvo:PVOR_12335"/>
<feature type="domain" description="Thioredoxin" evidence="3">
    <location>
        <begin position="37"/>
        <end position="173"/>
    </location>
</feature>
<dbReference type="Gene3D" id="3.40.30.10">
    <property type="entry name" value="Glutaredoxin"/>
    <property type="match status" value="1"/>
</dbReference>
<dbReference type="RefSeq" id="WP_006209252.1">
    <property type="nucleotide sequence ID" value="NZ_ADHJ01000018.1"/>
</dbReference>
<feature type="transmembrane region" description="Helical" evidence="2">
    <location>
        <begin position="12"/>
        <end position="31"/>
    </location>
</feature>
<dbReference type="InterPro" id="IPR000866">
    <property type="entry name" value="AhpC/TSA"/>
</dbReference>
<dbReference type="AlphaFoldDB" id="A0A2R9SWJ8"/>
<reference evidence="4 5" key="1">
    <citation type="journal article" date="2010" name="BMC Genomics">
        <title>Genome sequence of the pattern forming Paenibacillus vortex bacterium reveals potential for thriving in complex environments.</title>
        <authorList>
            <person name="Sirota-Madi A."/>
            <person name="Olender T."/>
            <person name="Helman Y."/>
            <person name="Ingham C."/>
            <person name="Brainis I."/>
            <person name="Roth D."/>
            <person name="Hagi E."/>
            <person name="Brodsky L."/>
            <person name="Leshkowitz D."/>
            <person name="Galatenko V."/>
            <person name="Nikolaev V."/>
            <person name="Mugasimangalam R.C."/>
            <person name="Bransburg-Zabary S."/>
            <person name="Gutnick D.L."/>
            <person name="Lancet D."/>
            <person name="Ben-Jacob E."/>
        </authorList>
    </citation>
    <scope>NUCLEOTIDE SEQUENCE [LARGE SCALE GENOMIC DNA]</scope>
    <source>
        <strain evidence="4 5">V453</strain>
    </source>
</reference>
<protein>
    <submittedName>
        <fullName evidence="4">Thiol-disulfide oxidoreductase</fullName>
    </submittedName>
</protein>
<sequence>MNRLAHSSWIRWLILALVTAAGIYALVHALLGDQETAEIGQTAPDFEAVNLQDEPVRLSDYRGQPVLLNFWASWCGPCVNEMPILNEAYAQESGTQIIAVNIGESREKAEAFASKHHLEMPIVLDQHNTIKGQYGISGLPVTVLIDDQGKMVDRVTGELPSLAFVKELMSRIQ</sequence>
<keyword evidence="5" id="KW-1185">Reference proteome</keyword>
<organism evidence="4 5">
    <name type="scientific">Paenibacillus vortex V453</name>
    <dbReference type="NCBI Taxonomy" id="715225"/>
    <lineage>
        <taxon>Bacteria</taxon>
        <taxon>Bacillati</taxon>
        <taxon>Bacillota</taxon>
        <taxon>Bacilli</taxon>
        <taxon>Bacillales</taxon>
        <taxon>Paenibacillaceae</taxon>
        <taxon>Paenibacillus</taxon>
    </lineage>
</organism>
<dbReference type="PANTHER" id="PTHR42852">
    <property type="entry name" value="THIOL:DISULFIDE INTERCHANGE PROTEIN DSBE"/>
    <property type="match status" value="1"/>
</dbReference>
<dbReference type="InterPro" id="IPR017937">
    <property type="entry name" value="Thioredoxin_CS"/>
</dbReference>
<accession>A0A2R9SWJ8</accession>
<comment type="caution">
    <text evidence="4">The sequence shown here is derived from an EMBL/GenBank/DDBJ whole genome shotgun (WGS) entry which is preliminary data.</text>
</comment>
<evidence type="ECO:0000313" key="5">
    <source>
        <dbReference type="Proteomes" id="UP000003094"/>
    </source>
</evidence>
<dbReference type="CDD" id="cd02966">
    <property type="entry name" value="TlpA_like_family"/>
    <property type="match status" value="1"/>
</dbReference>
<evidence type="ECO:0000313" key="4">
    <source>
        <dbReference type="EMBL" id="EFU41721.1"/>
    </source>
</evidence>
<name>A0A2R9SWJ8_9BACL</name>
<gene>
    <name evidence="4" type="ORF">PVOR_12335</name>
</gene>
<keyword evidence="2" id="KW-0812">Transmembrane</keyword>